<dbReference type="InterPro" id="IPR008407">
    <property type="entry name" value="Brnchd-chn_aa_trnsp_AzlD"/>
</dbReference>
<dbReference type="HOGENOM" id="CLU_144816_1_1_9"/>
<dbReference type="EMBL" id="CP007452">
    <property type="protein sequence ID" value="AHM56048.1"/>
    <property type="molecule type" value="Genomic_DNA"/>
</dbReference>
<dbReference type="PATRIC" id="fig|1286171.3.peg.693"/>
<keyword evidence="1" id="KW-1133">Transmembrane helix</keyword>
<gene>
    <name evidence="2" type="primary">azlD</name>
    <name evidence="2" type="ORF">EAL2_c07470</name>
</gene>
<evidence type="ECO:0000256" key="1">
    <source>
        <dbReference type="SAM" id="Phobius"/>
    </source>
</evidence>
<evidence type="ECO:0000313" key="3">
    <source>
        <dbReference type="Proteomes" id="UP000019591"/>
    </source>
</evidence>
<dbReference type="Pfam" id="PF05437">
    <property type="entry name" value="AzlD"/>
    <property type="match status" value="1"/>
</dbReference>
<accession>W8TE01</accession>
<feature type="transmembrane region" description="Helical" evidence="1">
    <location>
        <begin position="6"/>
        <end position="27"/>
    </location>
</feature>
<keyword evidence="3" id="KW-1185">Reference proteome</keyword>
<dbReference type="PIRSF" id="PIRSF003203">
    <property type="entry name" value="AzlD"/>
    <property type="match status" value="1"/>
</dbReference>
<proteinExistence type="predicted"/>
<keyword evidence="1" id="KW-0812">Transmembrane</keyword>
<feature type="transmembrane region" description="Helical" evidence="1">
    <location>
        <begin position="92"/>
        <end position="110"/>
    </location>
</feature>
<keyword evidence="1" id="KW-0472">Membrane</keyword>
<dbReference type="AlphaFoldDB" id="W8TE01"/>
<organism evidence="2 3">
    <name type="scientific">Peptoclostridium acidaminophilum DSM 3953</name>
    <dbReference type="NCBI Taxonomy" id="1286171"/>
    <lineage>
        <taxon>Bacteria</taxon>
        <taxon>Bacillati</taxon>
        <taxon>Bacillota</taxon>
        <taxon>Clostridia</taxon>
        <taxon>Peptostreptococcales</taxon>
        <taxon>Peptoclostridiaceae</taxon>
        <taxon>Peptoclostridium</taxon>
    </lineage>
</organism>
<reference evidence="2 3" key="1">
    <citation type="journal article" date="2014" name="Genome Announc.">
        <title>Complete Genome Sequence of Amino Acid-Utilizing Eubacterium acidaminophilum al-2 (DSM 3953).</title>
        <authorList>
            <person name="Poehlein A."/>
            <person name="Andreesen J.R."/>
            <person name="Daniel R."/>
        </authorList>
    </citation>
    <scope>NUCLEOTIDE SEQUENCE [LARGE SCALE GENOMIC DNA]</scope>
    <source>
        <strain evidence="2 3">DSM 3953</strain>
    </source>
</reference>
<feature type="transmembrane region" description="Helical" evidence="1">
    <location>
        <begin position="70"/>
        <end position="87"/>
    </location>
</feature>
<protein>
    <submittedName>
        <fullName evidence="2">Branched-chain amino acid transport protein AzlD</fullName>
    </submittedName>
</protein>
<dbReference type="OrthoDB" id="308265at2"/>
<dbReference type="RefSeq" id="WP_025435083.1">
    <property type="nucleotide sequence ID" value="NZ_CP007452.1"/>
</dbReference>
<dbReference type="Proteomes" id="UP000019591">
    <property type="component" value="Chromosome"/>
</dbReference>
<dbReference type="KEGG" id="eac:EAL2_c07470"/>
<feature type="transmembrane region" description="Helical" evidence="1">
    <location>
        <begin position="39"/>
        <end position="58"/>
    </location>
</feature>
<sequence>MTLTPVQTLITIGMVTVGTMITRFLPFAVFKNANSSSSYISYLGQVLPYSAIGLLVVYCLKGVDLSGPTHGLPEAIAVIFIAALHYFKENALLSIGAGTVFYMVLVQAVFI</sequence>
<evidence type="ECO:0000313" key="2">
    <source>
        <dbReference type="EMBL" id="AHM56048.1"/>
    </source>
</evidence>
<dbReference type="eggNOG" id="COG1687">
    <property type="taxonomic scope" value="Bacteria"/>
</dbReference>
<dbReference type="STRING" id="1286171.EAL2_c07470"/>
<name>W8TE01_PEPAC</name>